<proteinExistence type="predicted"/>
<dbReference type="Proteomes" id="UP000053259">
    <property type="component" value="Unassembled WGS sequence"/>
</dbReference>
<evidence type="ECO:0000259" key="5">
    <source>
        <dbReference type="Pfam" id="PF21656"/>
    </source>
</evidence>
<keyword evidence="2" id="KW-0472">Membrane</keyword>
<dbReference type="OrthoDB" id="5583277at2759"/>
<accession>A0A0D1XYS5</accession>
<reference evidence="6 7" key="1">
    <citation type="submission" date="2015-01" db="EMBL/GenBank/DDBJ databases">
        <title>The Genome Sequence of Ochroconis gallopava CBS43764.</title>
        <authorList>
            <consortium name="The Broad Institute Genomics Platform"/>
            <person name="Cuomo C."/>
            <person name="de Hoog S."/>
            <person name="Gorbushina A."/>
            <person name="Stielow B."/>
            <person name="Teixiera M."/>
            <person name="Abouelleil A."/>
            <person name="Chapman S.B."/>
            <person name="Priest M."/>
            <person name="Young S.K."/>
            <person name="Wortman J."/>
            <person name="Nusbaum C."/>
            <person name="Birren B."/>
        </authorList>
    </citation>
    <scope>NUCLEOTIDE SEQUENCE [LARGE SCALE GENOMIC DNA]</scope>
    <source>
        <strain evidence="6 7">CBS 43764</strain>
    </source>
</reference>
<dbReference type="VEuPathDB" id="FungiDB:PV09_01838"/>
<evidence type="ECO:0000313" key="6">
    <source>
        <dbReference type="EMBL" id="KIW07931.1"/>
    </source>
</evidence>
<dbReference type="STRING" id="253628.A0A0D1XYS5"/>
<feature type="signal peptide" evidence="3">
    <location>
        <begin position="1"/>
        <end position="19"/>
    </location>
</feature>
<evidence type="ECO:0000256" key="1">
    <source>
        <dbReference type="SAM" id="MobiDB-lite"/>
    </source>
</evidence>
<dbReference type="InterPro" id="IPR024382">
    <property type="entry name" value="Vps3844_C"/>
</dbReference>
<organism evidence="6 7">
    <name type="scientific">Verruconis gallopava</name>
    <dbReference type="NCBI Taxonomy" id="253628"/>
    <lineage>
        <taxon>Eukaryota</taxon>
        <taxon>Fungi</taxon>
        <taxon>Dikarya</taxon>
        <taxon>Ascomycota</taxon>
        <taxon>Pezizomycotina</taxon>
        <taxon>Dothideomycetes</taxon>
        <taxon>Pleosporomycetidae</taxon>
        <taxon>Venturiales</taxon>
        <taxon>Sympoventuriaceae</taxon>
        <taxon>Verruconis</taxon>
    </lineage>
</organism>
<evidence type="ECO:0000259" key="4">
    <source>
        <dbReference type="Pfam" id="PF12955"/>
    </source>
</evidence>
<feature type="region of interest" description="Disordered" evidence="1">
    <location>
        <begin position="224"/>
        <end position="259"/>
    </location>
</feature>
<dbReference type="InParanoid" id="A0A0D1XYS5"/>
<keyword evidence="2" id="KW-0812">Transmembrane</keyword>
<evidence type="ECO:0000256" key="2">
    <source>
        <dbReference type="SAM" id="Phobius"/>
    </source>
</evidence>
<keyword evidence="3" id="KW-0732">Signal</keyword>
<gene>
    <name evidence="6" type="ORF">PV09_01838</name>
</gene>
<feature type="domain" description="Vacuolar sorting protein Vps3844 N-terminal" evidence="5">
    <location>
        <begin position="44"/>
        <end position="140"/>
    </location>
</feature>
<dbReference type="HOGENOM" id="CLU_054960_0_0_1"/>
<dbReference type="GO" id="GO:0005783">
    <property type="term" value="C:endoplasmic reticulum"/>
    <property type="evidence" value="ECO:0007669"/>
    <property type="project" value="TreeGrafter"/>
</dbReference>
<keyword evidence="2" id="KW-1133">Transmembrane helix</keyword>
<dbReference type="PANTHER" id="PTHR36853">
    <property type="entry name" value="EXPRESSED PROTEIN"/>
    <property type="match status" value="1"/>
</dbReference>
<feature type="domain" description="Vacuolar sorting protein Vps3844 C-terminal" evidence="4">
    <location>
        <begin position="286"/>
        <end position="398"/>
    </location>
</feature>
<dbReference type="InterPro" id="IPR049205">
    <property type="entry name" value="Vps3844_N"/>
</dbReference>
<evidence type="ECO:0000256" key="3">
    <source>
        <dbReference type="SAM" id="SignalP"/>
    </source>
</evidence>
<sequence>MRLFSLYWLLCAASSTVAAASTAAKVYVFDSESGPLDSASSLDTIDAATARLILAQRLGLGQYHSILGVDDESIRQINAFSSKQQALFGYDRQSKPVSRLLIVIDGMDEQDFPTLKGFQTFSISPAPHPEDSFQLFSTFASEAASIPTVDGDDHQLLKALAAEAEHPENTLKAFANRRVLLHVKTTKGVEQLDLLGKTLQDVYSLALERKMSLSIMFIPRASKSTKTSKNPFGLTKRAAKAQRASQEQPLISKQQSASSPGASLVEEEFVSPFLASKVLSGPIPTCFSSRSACERGTNNCTSHGSCILKWSTETTNEGGSVSKQDCYGCACTKPEVRTNSDGSKKTTKFGGAACHKKDVVFPFWLLAGTTIFLMGIVGFGLSMLYEMGNQELPSVIGAGVSGPTAR</sequence>
<dbReference type="InterPro" id="IPR053065">
    <property type="entry name" value="Archenteron_Induction-Rel"/>
</dbReference>
<keyword evidence="7" id="KW-1185">Reference proteome</keyword>
<evidence type="ECO:0000313" key="7">
    <source>
        <dbReference type="Proteomes" id="UP000053259"/>
    </source>
</evidence>
<dbReference type="EMBL" id="KN847532">
    <property type="protein sequence ID" value="KIW07931.1"/>
    <property type="molecule type" value="Genomic_DNA"/>
</dbReference>
<name>A0A0D1XYS5_9PEZI</name>
<dbReference type="GeneID" id="27309811"/>
<dbReference type="RefSeq" id="XP_016217800.1">
    <property type="nucleotide sequence ID" value="XM_016354788.1"/>
</dbReference>
<feature type="compositionally biased region" description="Polar residues" evidence="1">
    <location>
        <begin position="243"/>
        <end position="259"/>
    </location>
</feature>
<dbReference type="Pfam" id="PF12955">
    <property type="entry name" value="Vps3844_C"/>
    <property type="match status" value="1"/>
</dbReference>
<protein>
    <submittedName>
        <fullName evidence="6">Uncharacterized protein</fullName>
    </submittedName>
</protein>
<feature type="chain" id="PRO_5002236631" evidence="3">
    <location>
        <begin position="20"/>
        <end position="406"/>
    </location>
</feature>
<dbReference type="AlphaFoldDB" id="A0A0D1XYS5"/>
<dbReference type="PANTHER" id="PTHR36853:SF1">
    <property type="entry name" value="DUF3844 DOMAIN-CONTAINING PROTEIN"/>
    <property type="match status" value="1"/>
</dbReference>
<dbReference type="Pfam" id="PF21656">
    <property type="entry name" value="DUF6859"/>
    <property type="match status" value="1"/>
</dbReference>
<feature type="transmembrane region" description="Helical" evidence="2">
    <location>
        <begin position="363"/>
        <end position="385"/>
    </location>
</feature>